<name>A0A222VXR4_9PSEU</name>
<dbReference type="GO" id="GO:0042803">
    <property type="term" value="F:protein homodimerization activity"/>
    <property type="evidence" value="ECO:0007669"/>
    <property type="project" value="InterPro"/>
</dbReference>
<evidence type="ECO:0000313" key="15">
    <source>
        <dbReference type="Proteomes" id="UP000199494"/>
    </source>
</evidence>
<dbReference type="GO" id="GO:0000774">
    <property type="term" value="F:adenyl-nucleotide exchange factor activity"/>
    <property type="evidence" value="ECO:0007669"/>
    <property type="project" value="InterPro"/>
</dbReference>
<dbReference type="GO" id="GO:0006457">
    <property type="term" value="P:protein folding"/>
    <property type="evidence" value="ECO:0007669"/>
    <property type="project" value="InterPro"/>
</dbReference>
<dbReference type="EMBL" id="FMZE01000006">
    <property type="protein sequence ID" value="SDD17517.1"/>
    <property type="molecule type" value="Genomic_DNA"/>
</dbReference>
<dbReference type="GO" id="GO:0051082">
    <property type="term" value="F:unfolded protein binding"/>
    <property type="evidence" value="ECO:0007669"/>
    <property type="project" value="TreeGrafter"/>
</dbReference>
<dbReference type="KEGG" id="pmad:BAY61_30905"/>
<gene>
    <name evidence="10" type="primary">grpE</name>
    <name evidence="14" type="ORF">SAMN05421630_106250</name>
</gene>
<keyword evidence="4 10" id="KW-0963">Cytoplasm</keyword>
<dbReference type="Proteomes" id="UP000199494">
    <property type="component" value="Unassembled WGS sequence"/>
</dbReference>
<evidence type="ECO:0000313" key="14">
    <source>
        <dbReference type="EMBL" id="SDD17517.1"/>
    </source>
</evidence>
<dbReference type="Gene3D" id="3.90.20.20">
    <property type="match status" value="1"/>
</dbReference>
<dbReference type="NCBIfam" id="NF010761">
    <property type="entry name" value="PRK14164.1"/>
    <property type="match status" value="1"/>
</dbReference>
<evidence type="ECO:0000256" key="4">
    <source>
        <dbReference type="ARBA" id="ARBA00022490"/>
    </source>
</evidence>
<evidence type="ECO:0000256" key="3">
    <source>
        <dbReference type="ARBA" id="ARBA00011738"/>
    </source>
</evidence>
<keyword evidence="6 10" id="KW-0143">Chaperone</keyword>
<evidence type="ECO:0000256" key="5">
    <source>
        <dbReference type="ARBA" id="ARBA00023016"/>
    </source>
</evidence>
<feature type="region of interest" description="Disordered" evidence="13">
    <location>
        <begin position="1"/>
        <end position="65"/>
    </location>
</feature>
<comment type="subcellular location">
    <subcellularLocation>
        <location evidence="1 10">Cytoplasm</location>
    </subcellularLocation>
</comment>
<comment type="subunit">
    <text evidence="3 10">Homodimer.</text>
</comment>
<dbReference type="PROSITE" id="PS01071">
    <property type="entry name" value="GRPE"/>
    <property type="match status" value="1"/>
</dbReference>
<evidence type="ECO:0000256" key="13">
    <source>
        <dbReference type="SAM" id="MobiDB-lite"/>
    </source>
</evidence>
<dbReference type="RefSeq" id="WP_091805983.1">
    <property type="nucleotide sequence ID" value="NZ_CP016353.1"/>
</dbReference>
<protein>
    <recommendedName>
        <fullName evidence="8 10">Protein GrpE</fullName>
    </recommendedName>
    <alternativeName>
        <fullName evidence="9 10">HSP-70 cofactor</fullName>
    </alternativeName>
</protein>
<reference evidence="14 15" key="1">
    <citation type="submission" date="2016-10" db="EMBL/GenBank/DDBJ databases">
        <authorList>
            <person name="de Groot N.N."/>
        </authorList>
    </citation>
    <scope>NUCLEOTIDE SEQUENCE [LARGE SCALE GENOMIC DNA]</scope>
    <source>
        <strain evidence="14 15">CGMCC 4.5506</strain>
    </source>
</reference>
<evidence type="ECO:0000256" key="8">
    <source>
        <dbReference type="ARBA" id="ARBA00072274"/>
    </source>
</evidence>
<dbReference type="Pfam" id="PF01025">
    <property type="entry name" value="GrpE"/>
    <property type="match status" value="1"/>
</dbReference>
<evidence type="ECO:0000256" key="12">
    <source>
        <dbReference type="RuleBase" id="RU004478"/>
    </source>
</evidence>
<evidence type="ECO:0000256" key="1">
    <source>
        <dbReference type="ARBA" id="ARBA00004496"/>
    </source>
</evidence>
<proteinExistence type="inferred from homology"/>
<sequence length="230" mass="25068">MTERYDGTEQEAVQEPVVVRDRRKIDPETGQLREQPTEVPSEEGTPGPQLGEETVDESVAPASDLERQLEERTADLQRLQAEYANYRRRVDRDKESVAEGGKAAVVNELLPLLDDLERAESHGDLTGAFKAVADKFVGALERVGLESFGKEGEPFDPSVHEAVQHSTSPDVAGPTVTMVLRRGYRLADRVLREALVGVTDHEPGGESAADGPVDPPVGGELPIDADEHTR</sequence>
<evidence type="ECO:0000256" key="10">
    <source>
        <dbReference type="HAMAP-Rule" id="MF_01151"/>
    </source>
</evidence>
<accession>A0A222VXR4</accession>
<evidence type="ECO:0000256" key="11">
    <source>
        <dbReference type="RuleBase" id="RU000639"/>
    </source>
</evidence>
<dbReference type="OrthoDB" id="5191115at2"/>
<dbReference type="InterPro" id="IPR000740">
    <property type="entry name" value="GrpE"/>
</dbReference>
<dbReference type="InterPro" id="IPR009012">
    <property type="entry name" value="GrpE_head"/>
</dbReference>
<dbReference type="CDD" id="cd00446">
    <property type="entry name" value="GrpE"/>
    <property type="match status" value="1"/>
</dbReference>
<dbReference type="GO" id="GO:0051087">
    <property type="term" value="F:protein-folding chaperone binding"/>
    <property type="evidence" value="ECO:0007669"/>
    <property type="project" value="InterPro"/>
</dbReference>
<dbReference type="SUPFAM" id="SSF51064">
    <property type="entry name" value="Head domain of nucleotide exchange factor GrpE"/>
    <property type="match status" value="1"/>
</dbReference>
<feature type="region of interest" description="Disordered" evidence="13">
    <location>
        <begin position="198"/>
        <end position="230"/>
    </location>
</feature>
<dbReference type="STRING" id="530584.SAMN05421630_106250"/>
<feature type="region of interest" description="Disordered" evidence="13">
    <location>
        <begin position="151"/>
        <end position="173"/>
    </location>
</feature>
<keyword evidence="5 10" id="KW-0346">Stress response</keyword>
<evidence type="ECO:0000256" key="6">
    <source>
        <dbReference type="ARBA" id="ARBA00023186"/>
    </source>
</evidence>
<dbReference type="InterPro" id="IPR013805">
    <property type="entry name" value="GrpE_CC"/>
</dbReference>
<dbReference type="PANTHER" id="PTHR21237:SF23">
    <property type="entry name" value="GRPE PROTEIN HOMOLOG, MITOCHONDRIAL"/>
    <property type="match status" value="1"/>
</dbReference>
<evidence type="ECO:0000256" key="7">
    <source>
        <dbReference type="ARBA" id="ARBA00053401"/>
    </source>
</evidence>
<evidence type="ECO:0000256" key="9">
    <source>
        <dbReference type="ARBA" id="ARBA00076414"/>
    </source>
</evidence>
<dbReference type="SUPFAM" id="SSF58014">
    <property type="entry name" value="Coiled-coil domain of nucleotide exchange factor GrpE"/>
    <property type="match status" value="1"/>
</dbReference>
<dbReference type="FunFam" id="2.30.22.10:FF:000001">
    <property type="entry name" value="Protein GrpE"/>
    <property type="match status" value="1"/>
</dbReference>
<feature type="compositionally biased region" description="Basic and acidic residues" evidence="13">
    <location>
        <begin position="18"/>
        <end position="27"/>
    </location>
</feature>
<dbReference type="AlphaFoldDB" id="A0A222VXR4"/>
<comment type="function">
    <text evidence="7 10 11">Participates actively in the response to hyperosmotic and heat shock by preventing the aggregation of stress-denatured proteins, in association with DnaK and GrpE. It is the nucleotide exchange factor for DnaK and may function as a thermosensor. Unfolded proteins bind initially to DnaJ; upon interaction with the DnaJ-bound protein, DnaK hydrolyzes its bound ATP, resulting in the formation of a stable complex. GrpE releases ADP from DnaK; ATP binding to DnaK triggers the release of the substrate protein, thus completing the reaction cycle. Several rounds of ATP-dependent interactions between DnaJ, DnaK and GrpE are required for fully efficient folding.</text>
</comment>
<organism evidence="14 15">
    <name type="scientific">Prauserella marina</name>
    <dbReference type="NCBI Taxonomy" id="530584"/>
    <lineage>
        <taxon>Bacteria</taxon>
        <taxon>Bacillati</taxon>
        <taxon>Actinomycetota</taxon>
        <taxon>Actinomycetes</taxon>
        <taxon>Pseudonocardiales</taxon>
        <taxon>Pseudonocardiaceae</taxon>
        <taxon>Prauserella</taxon>
    </lineage>
</organism>
<evidence type="ECO:0000256" key="2">
    <source>
        <dbReference type="ARBA" id="ARBA00009054"/>
    </source>
</evidence>
<dbReference type="PRINTS" id="PR00773">
    <property type="entry name" value="GRPEPROTEIN"/>
</dbReference>
<dbReference type="Gene3D" id="2.30.22.10">
    <property type="entry name" value="Head domain of nucleotide exchange factor GrpE"/>
    <property type="match status" value="1"/>
</dbReference>
<keyword evidence="15" id="KW-1185">Reference proteome</keyword>
<feature type="compositionally biased region" description="Basic and acidic residues" evidence="13">
    <location>
        <begin position="151"/>
        <end position="163"/>
    </location>
</feature>
<comment type="similarity">
    <text evidence="2 10 12">Belongs to the GrpE family.</text>
</comment>
<dbReference type="PANTHER" id="PTHR21237">
    <property type="entry name" value="GRPE PROTEIN"/>
    <property type="match status" value="1"/>
</dbReference>
<dbReference type="HAMAP" id="MF_01151">
    <property type="entry name" value="GrpE"/>
    <property type="match status" value="1"/>
</dbReference>
<dbReference type="GO" id="GO:0005737">
    <property type="term" value="C:cytoplasm"/>
    <property type="evidence" value="ECO:0007669"/>
    <property type="project" value="UniProtKB-SubCell"/>
</dbReference>